<dbReference type="PANTHER" id="PTHR43790">
    <property type="entry name" value="CARBOHYDRATE TRANSPORT ATP-BINDING PROTEIN MG119-RELATED"/>
    <property type="match status" value="1"/>
</dbReference>
<dbReference type="InterPro" id="IPR027417">
    <property type="entry name" value="P-loop_NTPase"/>
</dbReference>
<proteinExistence type="predicted"/>
<sequence length="564" mass="62262">MVHHCPDASEHGCGNAVLDRHGHRLHDPGHGRRRKHRRLLERFPETRTQTGACDWVPRPSVTRRTDMSLLEARGITKRFPGVVALDAVDLRFERGEVHCIVGENGAGKSTLVKVLTGIYRPDEGDLHFEGETPPAIGYVPQELNLFEHMTVAENMFLPLKNGTIYRRKALDAAAQPFLDDLKMTCAPGDMVRDISVAEKQLLQIARALASRRSDILILDEPTASLTATEIERLFAIVEDLQARGTAIVFITHRLDEVMRLHSVVSVLRNGCVVGNSDGEDVSEAWIVSKMTGKDMDLSTLYRPRTARGTRLFRVEGLCGPEFTDISFDLHAGEILGFAGLVGAGRSEVLQTLFGMRKPSAGQAWFDDEPWVFGTPGRAIAKGVMYLSEERKAHGIFPHMSVRQNVGAGLLRDVARLGVVSNAREAAATSQIIEDYRVKTASSETKIMNLSGGNQQKVLIGRGLMANPRVMIFDEPTRGIDVNAKDEIYRLMQRVAEDQQIAVVLISSEIEELLKCSNRVLSLYDGRINAEIAAEDLSEERLLSSIINTGDAIHAPATTKEKAHV</sequence>
<evidence type="ECO:0000256" key="3">
    <source>
        <dbReference type="ARBA" id="ARBA00022737"/>
    </source>
</evidence>
<organism evidence="7 8">
    <name type="scientific">Celeribacter baekdonensis</name>
    <dbReference type="NCBI Taxonomy" id="875171"/>
    <lineage>
        <taxon>Bacteria</taxon>
        <taxon>Pseudomonadati</taxon>
        <taxon>Pseudomonadota</taxon>
        <taxon>Alphaproteobacteria</taxon>
        <taxon>Rhodobacterales</taxon>
        <taxon>Roseobacteraceae</taxon>
        <taxon>Celeribacter</taxon>
    </lineage>
</organism>
<keyword evidence="5 7" id="KW-0067">ATP-binding</keyword>
<dbReference type="PROSITE" id="PS00211">
    <property type="entry name" value="ABC_TRANSPORTER_1"/>
    <property type="match status" value="1"/>
</dbReference>
<dbReference type="InterPro" id="IPR003593">
    <property type="entry name" value="AAA+_ATPase"/>
</dbReference>
<dbReference type="SUPFAM" id="SSF52540">
    <property type="entry name" value="P-loop containing nucleoside triphosphate hydrolases"/>
    <property type="match status" value="2"/>
</dbReference>
<keyword evidence="4" id="KW-0547">Nucleotide-binding</keyword>
<dbReference type="Gene3D" id="3.40.50.300">
    <property type="entry name" value="P-loop containing nucleotide triphosphate hydrolases"/>
    <property type="match status" value="2"/>
</dbReference>
<keyword evidence="2" id="KW-0762">Sugar transport</keyword>
<dbReference type="Pfam" id="PF00005">
    <property type="entry name" value="ABC_tran"/>
    <property type="match status" value="2"/>
</dbReference>
<evidence type="ECO:0000256" key="4">
    <source>
        <dbReference type="ARBA" id="ARBA00022741"/>
    </source>
</evidence>
<dbReference type="KEGG" id="cbak:DA792_09760"/>
<evidence type="ECO:0000259" key="6">
    <source>
        <dbReference type="PROSITE" id="PS50893"/>
    </source>
</evidence>
<dbReference type="Proteomes" id="UP000241447">
    <property type="component" value="Chromosome"/>
</dbReference>
<feature type="domain" description="ABC transporter" evidence="6">
    <location>
        <begin position="70"/>
        <end position="549"/>
    </location>
</feature>
<dbReference type="SMART" id="SM00382">
    <property type="entry name" value="AAA"/>
    <property type="match status" value="2"/>
</dbReference>
<dbReference type="AlphaFoldDB" id="A0A2R4M294"/>
<dbReference type="PANTHER" id="PTHR43790:SF9">
    <property type="entry name" value="GALACTOFURANOSE TRANSPORTER ATP-BINDING PROTEIN YTFR"/>
    <property type="match status" value="1"/>
</dbReference>
<dbReference type="EMBL" id="CP028475">
    <property type="protein sequence ID" value="AVW91330.1"/>
    <property type="molecule type" value="Genomic_DNA"/>
</dbReference>
<dbReference type="GO" id="GO:0005524">
    <property type="term" value="F:ATP binding"/>
    <property type="evidence" value="ECO:0007669"/>
    <property type="project" value="UniProtKB-KW"/>
</dbReference>
<keyword evidence="3" id="KW-0677">Repeat</keyword>
<name>A0A2R4M294_9RHOB</name>
<dbReference type="InterPro" id="IPR050107">
    <property type="entry name" value="ABC_carbohydrate_import_ATPase"/>
</dbReference>
<dbReference type="InterPro" id="IPR017871">
    <property type="entry name" value="ABC_transporter-like_CS"/>
</dbReference>
<accession>A0A2R4M294</accession>
<dbReference type="GO" id="GO:0016887">
    <property type="term" value="F:ATP hydrolysis activity"/>
    <property type="evidence" value="ECO:0007669"/>
    <property type="project" value="InterPro"/>
</dbReference>
<gene>
    <name evidence="7" type="ORF">DA792_09760</name>
</gene>
<dbReference type="CDD" id="cd03215">
    <property type="entry name" value="ABC_Carb_Monos_II"/>
    <property type="match status" value="1"/>
</dbReference>
<evidence type="ECO:0000313" key="8">
    <source>
        <dbReference type="Proteomes" id="UP000241447"/>
    </source>
</evidence>
<evidence type="ECO:0000256" key="2">
    <source>
        <dbReference type="ARBA" id="ARBA00022597"/>
    </source>
</evidence>
<reference evidence="7 8" key="1">
    <citation type="submission" date="2018-03" db="EMBL/GenBank/DDBJ databases">
        <title>The Complete Genome of Celeribacter baekdonensis strain LH4, a Thiosulfate-Oxidizing Alphaproteobacterium Isolated from Gulf of Mexico Continental Slope Sediments.</title>
        <authorList>
            <person name="Flood B.E."/>
            <person name="Bailey J.V."/>
            <person name="Leprich D."/>
        </authorList>
    </citation>
    <scope>NUCLEOTIDE SEQUENCE [LARGE SCALE GENOMIC DNA]</scope>
    <source>
        <strain evidence="7 8">LH4</strain>
    </source>
</reference>
<evidence type="ECO:0000256" key="5">
    <source>
        <dbReference type="ARBA" id="ARBA00022840"/>
    </source>
</evidence>
<protein>
    <submittedName>
        <fullName evidence="7">Sugar ABC transporter ATP-binding protein</fullName>
    </submittedName>
</protein>
<dbReference type="CDD" id="cd03216">
    <property type="entry name" value="ABC_Carb_Monos_I"/>
    <property type="match status" value="1"/>
</dbReference>
<keyword evidence="1" id="KW-0813">Transport</keyword>
<evidence type="ECO:0000313" key="7">
    <source>
        <dbReference type="EMBL" id="AVW91330.1"/>
    </source>
</evidence>
<evidence type="ECO:0000256" key="1">
    <source>
        <dbReference type="ARBA" id="ARBA00022448"/>
    </source>
</evidence>
<dbReference type="InterPro" id="IPR003439">
    <property type="entry name" value="ABC_transporter-like_ATP-bd"/>
</dbReference>
<dbReference type="PROSITE" id="PS50893">
    <property type="entry name" value="ABC_TRANSPORTER_2"/>
    <property type="match status" value="1"/>
</dbReference>